<organism evidence="1 2">
    <name type="scientific">Coniosporium uncinatum</name>
    <dbReference type="NCBI Taxonomy" id="93489"/>
    <lineage>
        <taxon>Eukaryota</taxon>
        <taxon>Fungi</taxon>
        <taxon>Dikarya</taxon>
        <taxon>Ascomycota</taxon>
        <taxon>Pezizomycotina</taxon>
        <taxon>Dothideomycetes</taxon>
        <taxon>Dothideomycetes incertae sedis</taxon>
        <taxon>Coniosporium</taxon>
    </lineage>
</organism>
<accession>A0ACC3DZP1</accession>
<proteinExistence type="predicted"/>
<dbReference type="EMBL" id="JAWDJW010000007">
    <property type="protein sequence ID" value="KAK3082142.1"/>
    <property type="molecule type" value="Genomic_DNA"/>
</dbReference>
<name>A0ACC3DZP1_9PEZI</name>
<keyword evidence="2" id="KW-1185">Reference proteome</keyword>
<sequence length="542" mass="60591">MTKTGHLLTKFEGCIRHFEEDKTSADVFEAHMDLAFNQFPKLLARLKRRQGDNSYHSNSGQRSPVDTDTTAAVRQEENGAHNTAPGRATQDSAEADPADTSSSTSKEGEGSGGGDDSDEEVHRTEQPLATSNMNLIDLAQVRPGHVRHAQITSDPLFMILEYALMAENSLSLIDLCKESYPLGTLYTCQTFWTLGSATFFSSNVFKLQVDPAGTTYSANADKIILVCYDTIVRFKDEYKGCLPLKLALEDLDVEGKLNPGSDRKIQKVIAFPRAAYFGVDVLQRLRHIELVIVPPHASQNMIGLKKPAGRRVDGDNPHDPAVHFMREVLGVTDVELLKEIIRQKNAEYDEAKAPFEAAVEERRKKLLLGDLEASLRPLTVFRQMGNLEILSWKVALPELSDDLDGYMEELLALRRNADAKLDTMWDTLGAYYLATLQKLGVPYAEAPIAELDEEVYAAWWNQAKVNPAALKTLQGGSFRNVFNNLITRKIAALERMTAAAKAAQRSIRRQDSQLTPHIIMMEEEIERSIEGHHQVLEKLRRL</sequence>
<evidence type="ECO:0000313" key="2">
    <source>
        <dbReference type="Proteomes" id="UP001186974"/>
    </source>
</evidence>
<reference evidence="1" key="1">
    <citation type="submission" date="2024-09" db="EMBL/GenBank/DDBJ databases">
        <title>Black Yeasts Isolated from many extreme environments.</title>
        <authorList>
            <person name="Coleine C."/>
            <person name="Stajich J.E."/>
            <person name="Selbmann L."/>
        </authorList>
    </citation>
    <scope>NUCLEOTIDE SEQUENCE</scope>
    <source>
        <strain evidence="1">CCFEE 5737</strain>
    </source>
</reference>
<dbReference type="Proteomes" id="UP001186974">
    <property type="component" value="Unassembled WGS sequence"/>
</dbReference>
<gene>
    <name evidence="1" type="ORF">LTS18_002934</name>
</gene>
<evidence type="ECO:0000313" key="1">
    <source>
        <dbReference type="EMBL" id="KAK3082142.1"/>
    </source>
</evidence>
<comment type="caution">
    <text evidence="1">The sequence shown here is derived from an EMBL/GenBank/DDBJ whole genome shotgun (WGS) entry which is preliminary data.</text>
</comment>
<protein>
    <submittedName>
        <fullName evidence="1">Uncharacterized protein</fullName>
    </submittedName>
</protein>